<dbReference type="InParanoid" id="A0A6P8H508"/>
<reference evidence="3" key="1">
    <citation type="submission" date="2025-08" db="UniProtKB">
        <authorList>
            <consortium name="RefSeq"/>
        </authorList>
    </citation>
    <scope>IDENTIFICATION</scope>
    <source>
        <tissue evidence="3">Tentacle</tissue>
    </source>
</reference>
<keyword evidence="2" id="KW-1185">Reference proteome</keyword>
<evidence type="ECO:0000313" key="3">
    <source>
        <dbReference type="RefSeq" id="XP_031551439.1"/>
    </source>
</evidence>
<dbReference type="InterPro" id="IPR003131">
    <property type="entry name" value="T1-type_BTB"/>
</dbReference>
<dbReference type="PROSITE" id="PS51886">
    <property type="entry name" value="TLDC"/>
    <property type="match status" value="1"/>
</dbReference>
<feature type="domain" description="TLDc" evidence="1">
    <location>
        <begin position="112"/>
        <end position="303"/>
    </location>
</feature>
<protein>
    <submittedName>
        <fullName evidence="3">Uncharacterized protein LOC116288753</fullName>
    </submittedName>
</protein>
<dbReference type="KEGG" id="aten:116288753"/>
<dbReference type="RefSeq" id="XP_031551439.1">
    <property type="nucleotide sequence ID" value="XM_031695579.1"/>
</dbReference>
<accession>A0A6P8H508</accession>
<dbReference type="OrthoDB" id="25620at2759"/>
<sequence>MKETKKDSEELRNQEFPNQIIKLDVGGKIYKTSIQTINKDPASMLAAMFSGRFKMKSREEDGYYFIDRDGDTFRYILNYLRNGTLIYPDDVTTRQEILQEAEFYQIQGIIDDLESPVLLRETSVIVKRKEHDTEISSWLPTDSKCSLLYRATRDGWSAMDFHRLCDDKGHTLVLMKSNDGYIGGGYTTKSWEASRLEKAKQDKDSFVFTLTNPSQHKPTKLNSKPDLHNNRGGIVCSELAGPYFGTRKYFDLKVLQSDMINKNISNYVDLGHGFECPDGLHTKMFMFGKGTFSLNEIEVFSVY</sequence>
<dbReference type="InterPro" id="IPR045068">
    <property type="entry name" value="BACURD1-3"/>
</dbReference>
<gene>
    <name evidence="3" type="primary">LOC116288753</name>
</gene>
<proteinExistence type="predicted"/>
<dbReference type="InterPro" id="IPR000210">
    <property type="entry name" value="BTB/POZ_dom"/>
</dbReference>
<dbReference type="InterPro" id="IPR006571">
    <property type="entry name" value="TLDc_dom"/>
</dbReference>
<dbReference type="Proteomes" id="UP000515163">
    <property type="component" value="Unplaced"/>
</dbReference>
<organism evidence="2 3">
    <name type="scientific">Actinia tenebrosa</name>
    <name type="common">Australian red waratah sea anemone</name>
    <dbReference type="NCBI Taxonomy" id="6105"/>
    <lineage>
        <taxon>Eukaryota</taxon>
        <taxon>Metazoa</taxon>
        <taxon>Cnidaria</taxon>
        <taxon>Anthozoa</taxon>
        <taxon>Hexacorallia</taxon>
        <taxon>Actiniaria</taxon>
        <taxon>Actiniidae</taxon>
        <taxon>Actinia</taxon>
    </lineage>
</organism>
<dbReference type="PANTHER" id="PTHR11145:SF8">
    <property type="entry name" value="RE57120P"/>
    <property type="match status" value="1"/>
</dbReference>
<dbReference type="GO" id="GO:0051260">
    <property type="term" value="P:protein homooligomerization"/>
    <property type="evidence" value="ECO:0007669"/>
    <property type="project" value="InterPro"/>
</dbReference>
<dbReference type="Gene3D" id="3.30.710.10">
    <property type="entry name" value="Potassium Channel Kv1.1, Chain A"/>
    <property type="match status" value="1"/>
</dbReference>
<dbReference type="GeneID" id="116288753"/>
<dbReference type="InterPro" id="IPR011333">
    <property type="entry name" value="SKP1/BTB/POZ_sf"/>
</dbReference>
<dbReference type="AlphaFoldDB" id="A0A6P8H508"/>
<dbReference type="Pfam" id="PF07534">
    <property type="entry name" value="TLD"/>
    <property type="match status" value="1"/>
</dbReference>
<dbReference type="SUPFAM" id="SSF54695">
    <property type="entry name" value="POZ domain"/>
    <property type="match status" value="1"/>
</dbReference>
<dbReference type="Pfam" id="PF02214">
    <property type="entry name" value="BTB_2"/>
    <property type="match status" value="1"/>
</dbReference>
<dbReference type="SMART" id="SM00584">
    <property type="entry name" value="TLDc"/>
    <property type="match status" value="1"/>
</dbReference>
<name>A0A6P8H508_ACTTE</name>
<dbReference type="PANTHER" id="PTHR11145">
    <property type="entry name" value="BTB/POZ DOMAIN-CONTAINING ADAPTER FOR CUL3-MEDIATED RHOA DEGRADATION PROTEIN FAMILY MEMBER"/>
    <property type="match status" value="1"/>
</dbReference>
<dbReference type="SMART" id="SM00225">
    <property type="entry name" value="BTB"/>
    <property type="match status" value="1"/>
</dbReference>
<evidence type="ECO:0000313" key="2">
    <source>
        <dbReference type="Proteomes" id="UP000515163"/>
    </source>
</evidence>
<evidence type="ECO:0000259" key="1">
    <source>
        <dbReference type="PROSITE" id="PS51886"/>
    </source>
</evidence>